<comment type="caution">
    <text evidence="1">The sequence shown here is derived from an EMBL/GenBank/DDBJ whole genome shotgun (WGS) entry which is preliminary data.</text>
</comment>
<sequence length="96" mass="10360">MTWMGGAPQPPAPLPAGRGAGRGCYGFSVFFSSVSKRNACISHDSSLFLHQHSQQKMRSVGMRIPVRINKQGHHVGASVQGYHSRGPAMLCTCNVH</sequence>
<dbReference type="EMBL" id="MU071225">
    <property type="protein sequence ID" value="KAF5826181.1"/>
    <property type="molecule type" value="Genomic_DNA"/>
</dbReference>
<reference evidence="1" key="1">
    <citation type="submission" date="2017-08" db="EMBL/GenBank/DDBJ databases">
        <authorList>
            <person name="Polle J.E."/>
            <person name="Barry K."/>
            <person name="Cushman J."/>
            <person name="Schmutz J."/>
            <person name="Tran D."/>
            <person name="Hathwaick L.T."/>
            <person name="Yim W.C."/>
            <person name="Jenkins J."/>
            <person name="Mckie-Krisberg Z.M."/>
            <person name="Prochnik S."/>
            <person name="Lindquist E."/>
            <person name="Dockter R.B."/>
            <person name="Adam C."/>
            <person name="Molina H."/>
            <person name="Bunkerborg J."/>
            <person name="Jin E."/>
            <person name="Buchheim M."/>
            <person name="Magnuson J."/>
        </authorList>
    </citation>
    <scope>NUCLEOTIDE SEQUENCE</scope>
    <source>
        <strain evidence="1">CCAP 19/18</strain>
    </source>
</reference>
<evidence type="ECO:0000313" key="1">
    <source>
        <dbReference type="EMBL" id="KAF5826181.1"/>
    </source>
</evidence>
<evidence type="ECO:0008006" key="3">
    <source>
        <dbReference type="Google" id="ProtNLM"/>
    </source>
</evidence>
<evidence type="ECO:0000313" key="2">
    <source>
        <dbReference type="Proteomes" id="UP000815325"/>
    </source>
</evidence>
<name>A0ABQ7FVF0_DUNSA</name>
<proteinExistence type="predicted"/>
<keyword evidence="2" id="KW-1185">Reference proteome</keyword>
<organism evidence="1 2">
    <name type="scientific">Dunaliella salina</name>
    <name type="common">Green alga</name>
    <name type="synonym">Protococcus salinus</name>
    <dbReference type="NCBI Taxonomy" id="3046"/>
    <lineage>
        <taxon>Eukaryota</taxon>
        <taxon>Viridiplantae</taxon>
        <taxon>Chlorophyta</taxon>
        <taxon>core chlorophytes</taxon>
        <taxon>Chlorophyceae</taxon>
        <taxon>CS clade</taxon>
        <taxon>Chlamydomonadales</taxon>
        <taxon>Dunaliellaceae</taxon>
        <taxon>Dunaliella</taxon>
    </lineage>
</organism>
<gene>
    <name evidence="1" type="ORF">DUNSADRAFT_4300</name>
</gene>
<accession>A0ABQ7FVF0</accession>
<dbReference type="Proteomes" id="UP000815325">
    <property type="component" value="Unassembled WGS sequence"/>
</dbReference>
<protein>
    <recommendedName>
        <fullName evidence="3">Encoded protein</fullName>
    </recommendedName>
</protein>